<dbReference type="EMBL" id="LDJX01000001">
    <property type="protein sequence ID" value="KPM33224.1"/>
    <property type="molecule type" value="Genomic_DNA"/>
</dbReference>
<evidence type="ECO:0000256" key="1">
    <source>
        <dbReference type="ARBA" id="ARBA00006432"/>
    </source>
</evidence>
<feature type="domain" description="AMP-dependent synthetase/ligase" evidence="2">
    <location>
        <begin position="47"/>
        <end position="195"/>
    </location>
</feature>
<dbReference type="PANTHER" id="PTHR43201">
    <property type="entry name" value="ACYL-COA SYNTHETASE"/>
    <property type="match status" value="1"/>
</dbReference>
<dbReference type="OrthoDB" id="8870348at2"/>
<sequence length="356" mass="39629">MKIHPQFKFNGQSFSKSHLSEIAYSLVKEGKPFEKPLGDFMLDWFDAKDTIIVNTSGSTGTPKPIRLKKRYMANSALATASFFRLKAGDTALLCLPTDYIAGKMMLVRAMVLGLELDVVEPTSHPLQHISKPYDFCAMVPLQAEQSLPRLHQLKKLIIGGAPVPHRLQQELSNTTALCYETYGMTETITHIAAKQLNGFKDNLEYQDVFKVMDNVNIKSDGRGCLVVDAPNVSDASVRTNDLIEILDQDTFKWLGRFDNIINSGGIKLQPEQIESKLATVLGTRYFVAGVPDPALGEKLILVIEGQEDKENVLNGIRSLKSISKYEVPKSVYFVPKFIETTTGKIQRSKTIEAISM</sequence>
<name>A0A0P7AWV0_9FLAO</name>
<dbReference type="GO" id="GO:0006631">
    <property type="term" value="P:fatty acid metabolic process"/>
    <property type="evidence" value="ECO:0007669"/>
    <property type="project" value="TreeGrafter"/>
</dbReference>
<accession>A0A0P7AWV0</accession>
<dbReference type="InterPro" id="IPR045851">
    <property type="entry name" value="AMP-bd_C_sf"/>
</dbReference>
<dbReference type="AlphaFoldDB" id="A0A0P7AWV0"/>
<evidence type="ECO:0000259" key="2">
    <source>
        <dbReference type="Pfam" id="PF00501"/>
    </source>
</evidence>
<dbReference type="Gene3D" id="3.30.300.30">
    <property type="match status" value="1"/>
</dbReference>
<protein>
    <submittedName>
        <fullName evidence="3">O-succinylbenzoic acid-CoA ligase</fullName>
    </submittedName>
</protein>
<dbReference type="PATRIC" id="fig|1300341.3.peg.126"/>
<dbReference type="GO" id="GO:0031956">
    <property type="term" value="F:medium-chain fatty acid-CoA ligase activity"/>
    <property type="evidence" value="ECO:0007669"/>
    <property type="project" value="TreeGrafter"/>
</dbReference>
<dbReference type="Pfam" id="PF00501">
    <property type="entry name" value="AMP-binding"/>
    <property type="match status" value="1"/>
</dbReference>
<comment type="similarity">
    <text evidence="1">Belongs to the ATP-dependent AMP-binding enzyme family.</text>
</comment>
<keyword evidence="4" id="KW-1185">Reference proteome</keyword>
<keyword evidence="3" id="KW-0436">Ligase</keyword>
<dbReference type="Gene3D" id="3.40.50.12780">
    <property type="entry name" value="N-terminal domain of ligase-like"/>
    <property type="match status" value="1"/>
</dbReference>
<dbReference type="PANTHER" id="PTHR43201:SF8">
    <property type="entry name" value="ACYL-COA SYNTHETASE FAMILY MEMBER 3"/>
    <property type="match status" value="1"/>
</dbReference>
<proteinExistence type="inferred from homology"/>
<dbReference type="PROSITE" id="PS00455">
    <property type="entry name" value="AMP_BINDING"/>
    <property type="match status" value="1"/>
</dbReference>
<dbReference type="STRING" id="1300341.I595_127"/>
<dbReference type="InterPro" id="IPR042099">
    <property type="entry name" value="ANL_N_sf"/>
</dbReference>
<dbReference type="SUPFAM" id="SSF56801">
    <property type="entry name" value="Acetyl-CoA synthetase-like"/>
    <property type="match status" value="1"/>
</dbReference>
<comment type="caution">
    <text evidence="3">The sequence shown here is derived from an EMBL/GenBank/DDBJ whole genome shotgun (WGS) entry which is preliminary data.</text>
</comment>
<evidence type="ECO:0000313" key="4">
    <source>
        <dbReference type="Proteomes" id="UP000050280"/>
    </source>
</evidence>
<reference evidence="3 4" key="1">
    <citation type="submission" date="2015-09" db="EMBL/GenBank/DDBJ databases">
        <title>Genome sequence of the marine flavobacterium Croceitalea dokdonensis DOKDO 023 that contains proton- and sodium-pumping rhodopsins.</title>
        <authorList>
            <person name="Kwon S.-K."/>
            <person name="Lee H.K."/>
            <person name="Kwak M.-J."/>
            <person name="Kim J.F."/>
        </authorList>
    </citation>
    <scope>NUCLEOTIDE SEQUENCE [LARGE SCALE GENOMIC DNA]</scope>
    <source>
        <strain evidence="3 4">DOKDO 023</strain>
    </source>
</reference>
<organism evidence="3 4">
    <name type="scientific">Croceitalea dokdonensis DOKDO 023</name>
    <dbReference type="NCBI Taxonomy" id="1300341"/>
    <lineage>
        <taxon>Bacteria</taxon>
        <taxon>Pseudomonadati</taxon>
        <taxon>Bacteroidota</taxon>
        <taxon>Flavobacteriia</taxon>
        <taxon>Flavobacteriales</taxon>
        <taxon>Flavobacteriaceae</taxon>
        <taxon>Croceitalea</taxon>
    </lineage>
</organism>
<dbReference type="InterPro" id="IPR020845">
    <property type="entry name" value="AMP-binding_CS"/>
</dbReference>
<dbReference type="InterPro" id="IPR000873">
    <property type="entry name" value="AMP-dep_synth/lig_dom"/>
</dbReference>
<dbReference type="Proteomes" id="UP000050280">
    <property type="component" value="Unassembled WGS sequence"/>
</dbReference>
<dbReference type="RefSeq" id="WP_054557448.1">
    <property type="nucleotide sequence ID" value="NZ_LDJX01000001.1"/>
</dbReference>
<evidence type="ECO:0000313" key="3">
    <source>
        <dbReference type="EMBL" id="KPM33224.1"/>
    </source>
</evidence>
<gene>
    <name evidence="3" type="ORF">I595_127</name>
</gene>